<dbReference type="PANTHER" id="PTHR43948:SF10">
    <property type="entry name" value="MRJ, ISOFORM E"/>
    <property type="match status" value="1"/>
</dbReference>
<organism evidence="1 2">
    <name type="scientific">Durusdinium trenchii</name>
    <dbReference type="NCBI Taxonomy" id="1381693"/>
    <lineage>
        <taxon>Eukaryota</taxon>
        <taxon>Sar</taxon>
        <taxon>Alveolata</taxon>
        <taxon>Dinophyceae</taxon>
        <taxon>Suessiales</taxon>
        <taxon>Symbiodiniaceae</taxon>
        <taxon>Durusdinium</taxon>
    </lineage>
</organism>
<dbReference type="SUPFAM" id="SSF46565">
    <property type="entry name" value="Chaperone J-domain"/>
    <property type="match status" value="1"/>
</dbReference>
<gene>
    <name evidence="1" type="ORF">SCF082_LOCUS17824</name>
</gene>
<comment type="caution">
    <text evidence="1">The sequence shown here is derived from an EMBL/GenBank/DDBJ whole genome shotgun (WGS) entry which is preliminary data.</text>
</comment>
<keyword evidence="2" id="KW-1185">Reference proteome</keyword>
<dbReference type="InterPro" id="IPR018253">
    <property type="entry name" value="DnaJ_domain_CS"/>
</dbReference>
<dbReference type="InterPro" id="IPR043145">
    <property type="entry name" value="Znf_ZZ_sf"/>
</dbReference>
<dbReference type="PROSITE" id="PS50076">
    <property type="entry name" value="DNAJ_2"/>
    <property type="match status" value="1"/>
</dbReference>
<dbReference type="InterPro" id="IPR013087">
    <property type="entry name" value="Znf_C2H2_type"/>
</dbReference>
<proteinExistence type="predicted"/>
<dbReference type="PROSITE" id="PS00636">
    <property type="entry name" value="DNAJ_1"/>
    <property type="match status" value="1"/>
</dbReference>
<dbReference type="InterPro" id="IPR001623">
    <property type="entry name" value="DnaJ_domain"/>
</dbReference>
<name>A0ABP0KML7_9DINO</name>
<dbReference type="InterPro" id="IPR036869">
    <property type="entry name" value="J_dom_sf"/>
</dbReference>
<dbReference type="EMBL" id="CAXAMM010011858">
    <property type="protein sequence ID" value="CAK9027232.1"/>
    <property type="molecule type" value="Genomic_DNA"/>
</dbReference>
<dbReference type="SUPFAM" id="SSF57850">
    <property type="entry name" value="RING/U-box"/>
    <property type="match status" value="1"/>
</dbReference>
<dbReference type="PROSITE" id="PS00028">
    <property type="entry name" value="ZINC_FINGER_C2H2_1"/>
    <property type="match status" value="1"/>
</dbReference>
<dbReference type="Gene3D" id="1.10.287.110">
    <property type="entry name" value="DnaJ domain"/>
    <property type="match status" value="1"/>
</dbReference>
<dbReference type="Pfam" id="PF00226">
    <property type="entry name" value="DnaJ"/>
    <property type="match status" value="1"/>
</dbReference>
<dbReference type="CDD" id="cd06257">
    <property type="entry name" value="DnaJ"/>
    <property type="match status" value="1"/>
</dbReference>
<evidence type="ECO:0000313" key="1">
    <source>
        <dbReference type="EMBL" id="CAK9027232.1"/>
    </source>
</evidence>
<protein>
    <submittedName>
        <fullName evidence="1">DnaJ homolog subfamily B member 8 (MDj6)</fullName>
    </submittedName>
</protein>
<sequence length="337" mass="36823">MSGKDLKGLYKTLGVDTNADETAIRKAYRRLALRCHPDKNQDNENATAEFQKIANAYEVLSDPKRRSLYDSTGCVDAEELDGDGFMRAEDLFAAFFGGGMAQDLDDEEQAMLDEFLKMTGAFSFKAGGKKGRRRRGKAQAASFEKAFLAAMAGMPTTDPTCPSGHALKRKKADGGYECDICQEDVPDGKRFFDCRKCDFSMCAKCYKHAEAAAMEEAEEEEEEGEIFEAFCSMNIQPERQGGRLAFRCKLCGKLLDTQSKAAEHLVDDHAQEFEMVANEVRSEMGGYAAASSSGMDGFEAFLLGAMEGFGPGPMGDLGGGFGGLGGPPKGRRHRRKR</sequence>
<dbReference type="PRINTS" id="PR00625">
    <property type="entry name" value="JDOMAIN"/>
</dbReference>
<dbReference type="Gene3D" id="3.30.60.90">
    <property type="match status" value="1"/>
</dbReference>
<evidence type="ECO:0000313" key="2">
    <source>
        <dbReference type="Proteomes" id="UP001642464"/>
    </source>
</evidence>
<reference evidence="1 2" key="1">
    <citation type="submission" date="2024-02" db="EMBL/GenBank/DDBJ databases">
        <authorList>
            <person name="Chen Y."/>
            <person name="Shah S."/>
            <person name="Dougan E. K."/>
            <person name="Thang M."/>
            <person name="Chan C."/>
        </authorList>
    </citation>
    <scope>NUCLEOTIDE SEQUENCE [LARGE SCALE GENOMIC DNA]</scope>
</reference>
<dbReference type="Proteomes" id="UP001642464">
    <property type="component" value="Unassembled WGS sequence"/>
</dbReference>
<dbReference type="SMART" id="SM00271">
    <property type="entry name" value="DnaJ"/>
    <property type="match status" value="1"/>
</dbReference>
<dbReference type="PANTHER" id="PTHR43948">
    <property type="entry name" value="DNAJ HOMOLOG SUBFAMILY B"/>
    <property type="match status" value="1"/>
</dbReference>
<dbReference type="PROSITE" id="PS50157">
    <property type="entry name" value="ZINC_FINGER_C2H2_2"/>
    <property type="match status" value="1"/>
</dbReference>
<accession>A0ABP0KML7</accession>